<dbReference type="GO" id="GO:0005737">
    <property type="term" value="C:cytoplasm"/>
    <property type="evidence" value="ECO:0000318"/>
    <property type="project" value="GO_Central"/>
</dbReference>
<dbReference type="KEGG" id="hro:HELRODRAFT_175169"/>
<dbReference type="RefSeq" id="XP_009020852.1">
    <property type="nucleotide sequence ID" value="XM_009022604.1"/>
</dbReference>
<dbReference type="EMBL" id="KB096830">
    <property type="protein sequence ID" value="ESO01140.1"/>
    <property type="molecule type" value="Genomic_DNA"/>
</dbReference>
<dbReference type="Pfam" id="PF06602">
    <property type="entry name" value="Myotub-related"/>
    <property type="match status" value="1"/>
</dbReference>
<dbReference type="eggNOG" id="KOG1089">
    <property type="taxonomic scope" value="Eukaryota"/>
</dbReference>
<gene>
    <name evidence="5" type="primary">20205284</name>
    <name evidence="4" type="ORF">HELRODRAFT_175169</name>
</gene>
<dbReference type="EMBL" id="AMQM01005158">
    <property type="status" value="NOT_ANNOTATED_CDS"/>
    <property type="molecule type" value="Genomic_DNA"/>
</dbReference>
<sequence length="742" mass="84679">MDLVEQTPSISSSTRSSYDNSLRSSNKNANDDVSLVREQANNSKNELSWFEGEIDITECPNVVWVTNFESSNNNSNNVTEYQHQQNIKGSLLLTNFRLRFLPDAIEVNDNIRNVITDYDVILYNIDVVYKNYNLESYWNNLLKKYEETQYKVVTCNESFHVAERTALLRVSYRSPGVEDNAEEKIFNSIRQSHPSREFPRLFDLISYLPSTDDIRTAYTALKQICLYDSTTPMSFVLAQDGRWFSQLELTKWLDIVSKCLLLAKDVANIMSSKKLSVVLKEYTSNDLSPLISSLVQLMLDEECRTISGFQGVVKKEWIAMGFKFVSRSSSKYFSYSNNCQQSPIFVLFLDCVHQMLSLRPSSFQFNDNYLLEVWSAVCCGYFRDFLFDSPKDSYYSLLKCQIDLSRNNLNGSRMHRKNNVGSSPAATLSRRGELDLGVDGTLMRKSQLDFTVFKKQMKKSDNKLSVQSQSMFSPSYLALTDVDSYTLKSSRSQLSKFSMMSLNSTRSYSTNSTPFSKKQQISQSNQLGEHSYSPDLNNLRTLKKSSFSQQKLNGNYQRDDQPNASYDNPWIDLIGQISKEGTFQLFDWPPVFDPSKIKFQNINYKAKLDLKLSANSSDNGTLKAPSSGSNNVSKSKPPQNVQHQKSAIILNGQKIYSYSSLCQNITSPVFEFSSISFSVPFIKFWSECYLQFHPISSNFLLARGGCTALPQNQLDIYSDTYGVFYELLQGIMNVEKCLENAL</sequence>
<feature type="region of interest" description="Disordered" evidence="2">
    <location>
        <begin position="507"/>
        <end position="535"/>
    </location>
</feature>
<keyword evidence="6" id="KW-1185">Reference proteome</keyword>
<protein>
    <recommendedName>
        <fullName evidence="3">Myotubularin phosphatase domain-containing protein</fullName>
    </recommendedName>
</protein>
<dbReference type="PANTHER" id="PTHR10807:SF110">
    <property type="entry name" value="FI17948P1"/>
    <property type="match status" value="1"/>
</dbReference>
<evidence type="ECO:0000256" key="1">
    <source>
        <dbReference type="ARBA" id="ARBA00007471"/>
    </source>
</evidence>
<dbReference type="InParanoid" id="T1F8Y5"/>
<evidence type="ECO:0000313" key="4">
    <source>
        <dbReference type="EMBL" id="ESO01140.1"/>
    </source>
</evidence>
<dbReference type="InterPro" id="IPR010569">
    <property type="entry name" value="Myotubularin-like_Pase_dom"/>
</dbReference>
<feature type="compositionally biased region" description="Low complexity" evidence="2">
    <location>
        <begin position="9"/>
        <end position="25"/>
    </location>
</feature>
<dbReference type="CTD" id="20205284"/>
<proteinExistence type="inferred from homology"/>
<dbReference type="STRING" id="6412.T1F8Y5"/>
<reference evidence="4 6" key="2">
    <citation type="journal article" date="2013" name="Nature">
        <title>Insights into bilaterian evolution from three spiralian genomes.</title>
        <authorList>
            <person name="Simakov O."/>
            <person name="Marletaz F."/>
            <person name="Cho S.J."/>
            <person name="Edsinger-Gonzales E."/>
            <person name="Havlak P."/>
            <person name="Hellsten U."/>
            <person name="Kuo D.H."/>
            <person name="Larsson T."/>
            <person name="Lv J."/>
            <person name="Arendt D."/>
            <person name="Savage R."/>
            <person name="Osoegawa K."/>
            <person name="de Jong P."/>
            <person name="Grimwood J."/>
            <person name="Chapman J.A."/>
            <person name="Shapiro H."/>
            <person name="Aerts A."/>
            <person name="Otillar R.P."/>
            <person name="Terry A.Y."/>
            <person name="Boore J.L."/>
            <person name="Grigoriev I.V."/>
            <person name="Lindberg D.R."/>
            <person name="Seaver E.C."/>
            <person name="Weisblat D.A."/>
            <person name="Putnam N.H."/>
            <person name="Rokhsar D.S."/>
        </authorList>
    </citation>
    <scope>NUCLEOTIDE SEQUENCE</scope>
</reference>
<dbReference type="OrthoDB" id="271628at2759"/>
<reference evidence="6" key="1">
    <citation type="submission" date="2012-12" db="EMBL/GenBank/DDBJ databases">
        <authorList>
            <person name="Hellsten U."/>
            <person name="Grimwood J."/>
            <person name="Chapman J.A."/>
            <person name="Shapiro H."/>
            <person name="Aerts A."/>
            <person name="Otillar R.P."/>
            <person name="Terry A.Y."/>
            <person name="Boore J.L."/>
            <person name="Simakov O."/>
            <person name="Marletaz F."/>
            <person name="Cho S.-J."/>
            <person name="Edsinger-Gonzales E."/>
            <person name="Havlak P."/>
            <person name="Kuo D.-H."/>
            <person name="Larsson T."/>
            <person name="Lv J."/>
            <person name="Arendt D."/>
            <person name="Savage R."/>
            <person name="Osoegawa K."/>
            <person name="de Jong P."/>
            <person name="Lindberg D.R."/>
            <person name="Seaver E.C."/>
            <person name="Weisblat D.A."/>
            <person name="Putnam N.H."/>
            <person name="Grigoriev I.V."/>
            <person name="Rokhsar D.S."/>
        </authorList>
    </citation>
    <scope>NUCLEOTIDE SEQUENCE</scope>
</reference>
<feature type="region of interest" description="Disordered" evidence="2">
    <location>
        <begin position="1"/>
        <end position="33"/>
    </location>
</feature>
<evidence type="ECO:0000259" key="3">
    <source>
        <dbReference type="PROSITE" id="PS51339"/>
    </source>
</evidence>
<name>T1F8Y5_HELRO</name>
<dbReference type="GO" id="GO:0016020">
    <property type="term" value="C:membrane"/>
    <property type="evidence" value="ECO:0000318"/>
    <property type="project" value="GO_Central"/>
</dbReference>
<comment type="similarity">
    <text evidence="1">Belongs to the protein-tyrosine phosphatase family. Non-receptor class myotubularin subfamily.</text>
</comment>
<evidence type="ECO:0000256" key="2">
    <source>
        <dbReference type="SAM" id="MobiDB-lite"/>
    </source>
</evidence>
<dbReference type="GeneID" id="20205284"/>
<dbReference type="PANTHER" id="PTHR10807">
    <property type="entry name" value="MYOTUBULARIN-RELATED"/>
    <property type="match status" value="1"/>
</dbReference>
<dbReference type="PROSITE" id="PS51339">
    <property type="entry name" value="PPASE_MYOTUBULARIN"/>
    <property type="match status" value="1"/>
</dbReference>
<reference evidence="5" key="3">
    <citation type="submission" date="2015-06" db="UniProtKB">
        <authorList>
            <consortium name="EnsemblMetazoa"/>
        </authorList>
    </citation>
    <scope>IDENTIFICATION</scope>
</reference>
<dbReference type="AlphaFoldDB" id="T1F8Y5"/>
<feature type="domain" description="Myotubularin phosphatase" evidence="3">
    <location>
        <begin position="1"/>
        <end position="453"/>
    </location>
</feature>
<dbReference type="InterPro" id="IPR029021">
    <property type="entry name" value="Prot-tyrosine_phosphatase-like"/>
</dbReference>
<dbReference type="Proteomes" id="UP000015101">
    <property type="component" value="Unassembled WGS sequence"/>
</dbReference>
<dbReference type="EnsemblMetazoa" id="HelroT175169">
    <property type="protein sequence ID" value="HelroP175169"/>
    <property type="gene ID" value="HelroG175169"/>
</dbReference>
<dbReference type="HOGENOM" id="CLU_374399_0_0_1"/>
<dbReference type="InterPro" id="IPR030564">
    <property type="entry name" value="Myotubularin"/>
</dbReference>
<dbReference type="SUPFAM" id="SSF52799">
    <property type="entry name" value="(Phosphotyrosine protein) phosphatases II"/>
    <property type="match status" value="1"/>
</dbReference>
<accession>T1F8Y5</accession>
<evidence type="ECO:0000313" key="6">
    <source>
        <dbReference type="Proteomes" id="UP000015101"/>
    </source>
</evidence>
<organism evidence="5 6">
    <name type="scientific">Helobdella robusta</name>
    <name type="common">Californian leech</name>
    <dbReference type="NCBI Taxonomy" id="6412"/>
    <lineage>
        <taxon>Eukaryota</taxon>
        <taxon>Metazoa</taxon>
        <taxon>Spiralia</taxon>
        <taxon>Lophotrochozoa</taxon>
        <taxon>Annelida</taxon>
        <taxon>Clitellata</taxon>
        <taxon>Hirudinea</taxon>
        <taxon>Rhynchobdellida</taxon>
        <taxon>Glossiphoniidae</taxon>
        <taxon>Helobdella</taxon>
    </lineage>
</organism>
<feature type="region of interest" description="Disordered" evidence="2">
    <location>
        <begin position="619"/>
        <end position="643"/>
    </location>
</feature>
<evidence type="ECO:0000313" key="5">
    <source>
        <dbReference type="EnsemblMetazoa" id="HelroP175169"/>
    </source>
</evidence>